<dbReference type="InterPro" id="IPR029044">
    <property type="entry name" value="Nucleotide-diphossugar_trans"/>
</dbReference>
<gene>
    <name evidence="12" type="ORF">TAT_000058900</name>
    <name evidence="13" type="ORF">TAV_000058700</name>
</gene>
<dbReference type="Pfam" id="PF00483">
    <property type="entry name" value="NTP_transferase"/>
    <property type="match status" value="1"/>
</dbReference>
<dbReference type="GO" id="GO:0005829">
    <property type="term" value="C:cytosol"/>
    <property type="evidence" value="ECO:0007669"/>
    <property type="project" value="UniProtKB-SubCell"/>
</dbReference>
<dbReference type="PANTHER" id="PTHR45989">
    <property type="entry name" value="TRANSLATION INITIATION FACTOR EIF-2B SUBUNIT GAMMA"/>
    <property type="match status" value="1"/>
</dbReference>
<feature type="domain" description="Nucleotidyl transferase" evidence="10">
    <location>
        <begin position="17"/>
        <end position="157"/>
    </location>
</feature>
<dbReference type="GO" id="GO:0005851">
    <property type="term" value="C:eukaryotic translation initiation factor 2B complex"/>
    <property type="evidence" value="ECO:0007669"/>
    <property type="project" value="TreeGrafter"/>
</dbReference>
<dbReference type="EMBL" id="UIVT01000001">
    <property type="protein sequence ID" value="SVP88734.1"/>
    <property type="molecule type" value="Genomic_DNA"/>
</dbReference>
<dbReference type="PANTHER" id="PTHR45989:SF1">
    <property type="entry name" value="TRANSLATION INITIATION FACTOR EIF-2B SUBUNIT GAMMA"/>
    <property type="match status" value="1"/>
</dbReference>
<dbReference type="GO" id="GO:0003743">
    <property type="term" value="F:translation initiation factor activity"/>
    <property type="evidence" value="ECO:0007669"/>
    <property type="project" value="UniProtKB-KW"/>
</dbReference>
<dbReference type="CDD" id="cd03356">
    <property type="entry name" value="LbH_G1P_AT_C_like"/>
    <property type="match status" value="1"/>
</dbReference>
<organism evidence="12">
    <name type="scientific">Theileria annulata</name>
    <dbReference type="NCBI Taxonomy" id="5874"/>
    <lineage>
        <taxon>Eukaryota</taxon>
        <taxon>Sar</taxon>
        <taxon>Alveolata</taxon>
        <taxon>Apicomplexa</taxon>
        <taxon>Aconoidasida</taxon>
        <taxon>Piroplasmida</taxon>
        <taxon>Theileriidae</taxon>
        <taxon>Theileria</taxon>
    </lineage>
</organism>
<sequence>MGDGSVNGYSLPYDITAVVLSGGSSNNFVSLTQSLPKILIKVGSNTLLYHTVRNLTINQFKEVIILTSDNDSSLVDENVELSLNLLRDEFGSERLPKVSVVGLPCSDDSSIGSADSLNYISDLIKNDFLVIPCDLFGNFDFKSFLMEHTKSLRLCTVALLDINSIGSAKGKKEVCLGGNDFEEWTYKYRVATVLDKSTCSLLAIAPVLSVESGENLQLFRHHLINHPNSLITHDLVDIHVYAFSTNIFKILRCDFLHNSSIRRYNTYIIVKYIVDYLKNYNLQSVGNELENINNKSWKLSDVVADEFLEYTRTFYFIASGESFNCMRVNSIDSLYSANIKCSLNSKEKIAKKTPKIKNVLLGNFTEVSESAEIKNSVIGCNVRVGDKAKITDSVVMDNCTIESNTVVNKSILGTSVILKENSNVKNSIIKSETTVPENTISDKEYIPSFIYS</sequence>
<evidence type="ECO:0000313" key="12">
    <source>
        <dbReference type="EMBL" id="SVP88734.1"/>
    </source>
</evidence>
<evidence type="ECO:0000256" key="8">
    <source>
        <dbReference type="ARBA" id="ARBA00045373"/>
    </source>
</evidence>
<dbReference type="InterPro" id="IPR005835">
    <property type="entry name" value="NTP_transferase_dom"/>
</dbReference>
<reference evidence="12" key="1">
    <citation type="submission" date="2018-07" db="EMBL/GenBank/DDBJ databases">
        <authorList>
            <person name="Quirk P.G."/>
            <person name="Krulwich T.A."/>
        </authorList>
    </citation>
    <scope>NUCLEOTIDE SEQUENCE</scope>
    <source>
        <strain evidence="12">Anand</strain>
    </source>
</reference>
<evidence type="ECO:0000259" key="11">
    <source>
        <dbReference type="Pfam" id="PF25084"/>
    </source>
</evidence>
<dbReference type="VEuPathDB" id="PiroplasmaDB:TA20140"/>
<name>A0A3B0MY28_THEAN</name>
<dbReference type="GO" id="GO:0016740">
    <property type="term" value="F:transferase activity"/>
    <property type="evidence" value="ECO:0007669"/>
    <property type="project" value="UniProtKB-KW"/>
</dbReference>
<accession>A0A3B0MY28</accession>
<keyword evidence="5" id="KW-0648">Protein biosynthesis</keyword>
<dbReference type="SUPFAM" id="SSF53448">
    <property type="entry name" value="Nucleotide-diphospho-sugar transferases"/>
    <property type="match status" value="1"/>
</dbReference>
<feature type="domain" description="EIF2B subunit epsilon/gamma LbH" evidence="11">
    <location>
        <begin position="352"/>
        <end position="438"/>
    </location>
</feature>
<dbReference type="AlphaFoldDB" id="A0A3B0MY28"/>
<dbReference type="Gene3D" id="3.90.550.10">
    <property type="entry name" value="Spore Coat Polysaccharide Biosynthesis Protein SpsA, Chain A"/>
    <property type="match status" value="1"/>
</dbReference>
<evidence type="ECO:0000256" key="9">
    <source>
        <dbReference type="ARBA" id="ARBA00046432"/>
    </source>
</evidence>
<evidence type="ECO:0000256" key="4">
    <source>
        <dbReference type="ARBA" id="ARBA00022540"/>
    </source>
</evidence>
<keyword evidence="4" id="KW-0396">Initiation factor</keyword>
<dbReference type="InterPro" id="IPR051960">
    <property type="entry name" value="eIF2B_gamma"/>
</dbReference>
<comment type="subcellular location">
    <subcellularLocation>
        <location evidence="1">Cytoplasm</location>
        <location evidence="1">Cytosol</location>
    </subcellularLocation>
</comment>
<dbReference type="Gene3D" id="2.160.10.10">
    <property type="entry name" value="Hexapeptide repeat proteins"/>
    <property type="match status" value="1"/>
</dbReference>
<evidence type="ECO:0000256" key="3">
    <source>
        <dbReference type="ARBA" id="ARBA00022490"/>
    </source>
</evidence>
<evidence type="ECO:0000313" key="13">
    <source>
        <dbReference type="EMBL" id="SVP89886.1"/>
    </source>
</evidence>
<comment type="subunit">
    <text evidence="9">Component of the translation initiation factor 2B (eIF2B) complex which is a heterodecamer of two sets of five different subunits: alpha, beta, gamma, delta and epsilon. Subunits alpha, beta and delta comprise a regulatory subcomplex and subunits epsilon and gamma comprise a catalytic subcomplex. Within the complex, the hexameric regulatory complex resides at the center, with the two heterodimeric catalytic subcomplexes bound on opposite sides.</text>
</comment>
<evidence type="ECO:0000256" key="2">
    <source>
        <dbReference type="ARBA" id="ARBA00007878"/>
    </source>
</evidence>
<evidence type="ECO:0000259" key="10">
    <source>
        <dbReference type="Pfam" id="PF00483"/>
    </source>
</evidence>
<dbReference type="EMBL" id="UIVS01000001">
    <property type="protein sequence ID" value="SVP89886.1"/>
    <property type="molecule type" value="Genomic_DNA"/>
</dbReference>
<comment type="function">
    <text evidence="8">Acts as a component of the translation initiation factor 2B (eIF2B) complex, which catalyzes the exchange of GDP for GTP on the eukaryotic initiation factor 2 (eIF2) complex gamma subunit. Its guanine nucleotide exchange factor activity is repressed when bound to eIF2 complex phosphorylated on the alpha subunit, thereby limiting the amount of methionyl-initiator methionine tRNA available to the ribosome and consequently global translation is repressed.</text>
</comment>
<dbReference type="Pfam" id="PF25084">
    <property type="entry name" value="LbH_EIF2B"/>
    <property type="match status" value="1"/>
</dbReference>
<evidence type="ECO:0000256" key="5">
    <source>
        <dbReference type="ARBA" id="ARBA00022917"/>
    </source>
</evidence>
<dbReference type="GO" id="GO:0002183">
    <property type="term" value="P:cytoplasmic translational initiation"/>
    <property type="evidence" value="ECO:0007669"/>
    <property type="project" value="TreeGrafter"/>
</dbReference>
<keyword evidence="12" id="KW-0808">Transferase</keyword>
<proteinExistence type="inferred from homology"/>
<comment type="similarity">
    <text evidence="2">Belongs to the eIF-2B gamma/epsilon subunits family.</text>
</comment>
<dbReference type="InterPro" id="IPR056764">
    <property type="entry name" value="LbH_EIF2B3/5"/>
</dbReference>
<dbReference type="GO" id="GO:0005085">
    <property type="term" value="F:guanyl-nucleotide exchange factor activity"/>
    <property type="evidence" value="ECO:0007669"/>
    <property type="project" value="TreeGrafter"/>
</dbReference>
<evidence type="ECO:0000256" key="6">
    <source>
        <dbReference type="ARBA" id="ARBA00044196"/>
    </source>
</evidence>
<protein>
    <recommendedName>
        <fullName evidence="6">Translation initiation factor eIF2B subunit gamma</fullName>
    </recommendedName>
    <alternativeName>
        <fullName evidence="7">eIF2B GDP-GTP exchange factor subunit gamma</fullName>
    </alternativeName>
</protein>
<evidence type="ECO:0000256" key="7">
    <source>
        <dbReference type="ARBA" id="ARBA00044229"/>
    </source>
</evidence>
<keyword evidence="3" id="KW-0963">Cytoplasm</keyword>
<evidence type="ECO:0000256" key="1">
    <source>
        <dbReference type="ARBA" id="ARBA00004514"/>
    </source>
</evidence>